<evidence type="ECO:0000256" key="15">
    <source>
        <dbReference type="ARBA" id="ARBA00044899"/>
    </source>
</evidence>
<name>A0A8D8XDM5_9HEMI</name>
<evidence type="ECO:0000256" key="23">
    <source>
        <dbReference type="ARBA" id="ARBA00045709"/>
    </source>
</evidence>
<comment type="catalytic activity">
    <reaction evidence="13">
        <text>L-alpha-aminoacyl-L-lysine(out) = L-alpha-aminoacyl-L-lysine(in)</text>
        <dbReference type="Rhea" id="RHEA:79383"/>
        <dbReference type="ChEBI" id="CHEBI:229966"/>
    </reaction>
</comment>
<dbReference type="Gene3D" id="1.20.1250.20">
    <property type="entry name" value="MFS general substrate transporter like domains"/>
    <property type="match status" value="2"/>
</dbReference>
<feature type="transmembrane region" description="Helical" evidence="25">
    <location>
        <begin position="351"/>
        <end position="373"/>
    </location>
</feature>
<dbReference type="Pfam" id="PF07690">
    <property type="entry name" value="MFS_1"/>
    <property type="match status" value="1"/>
</dbReference>
<comment type="subcellular location">
    <subcellularLocation>
        <location evidence="1">Lysosome membrane</location>
        <topology evidence="1">Multi-pass membrane protein</topology>
    </subcellularLocation>
</comment>
<feature type="transmembrane region" description="Helical" evidence="25">
    <location>
        <begin position="36"/>
        <end position="53"/>
    </location>
</feature>
<feature type="transmembrane region" description="Helical" evidence="25">
    <location>
        <begin position="323"/>
        <end position="345"/>
    </location>
</feature>
<comment type="catalytic activity">
    <reaction evidence="11">
        <text>L-alpha-aminoacyl-L-histidine(out) = L-alpha-aminoacyl-L-histidine(in)</text>
        <dbReference type="Rhea" id="RHEA:79375"/>
        <dbReference type="ChEBI" id="CHEBI:229967"/>
    </reaction>
</comment>
<comment type="function">
    <text evidence="23">Lysosomal dipeptide uniporter that selectively exports lysine, arginine or histidine-containing dipeptides with a net positive charge from the lysosome lumen into the cytosol. Could play a role in a specific type of protein O-glycosylation indirectly regulating macrophages migration and tissue invasion. Also essential for liver homeostasis.</text>
</comment>
<evidence type="ECO:0000256" key="4">
    <source>
        <dbReference type="ARBA" id="ARBA00022692"/>
    </source>
</evidence>
<feature type="transmembrane region" description="Helical" evidence="25">
    <location>
        <begin position="165"/>
        <end position="185"/>
    </location>
</feature>
<comment type="catalytic activity">
    <reaction evidence="20">
        <text>L-lysyl-glycine(out) = L-lysyl-glycine(in)</text>
        <dbReference type="Rhea" id="RHEA:79407"/>
        <dbReference type="ChEBI" id="CHEBI:191202"/>
    </reaction>
</comment>
<feature type="transmembrane region" description="Helical" evidence="25">
    <location>
        <begin position="296"/>
        <end position="316"/>
    </location>
</feature>
<evidence type="ECO:0000256" key="18">
    <source>
        <dbReference type="ARBA" id="ARBA00044912"/>
    </source>
</evidence>
<evidence type="ECO:0000256" key="11">
    <source>
        <dbReference type="ARBA" id="ARBA00044884"/>
    </source>
</evidence>
<keyword evidence="5 25" id="KW-1133">Transmembrane helix</keyword>
<feature type="transmembrane region" description="Helical" evidence="25">
    <location>
        <begin position="108"/>
        <end position="125"/>
    </location>
</feature>
<feature type="transmembrane region" description="Helical" evidence="25">
    <location>
        <begin position="73"/>
        <end position="96"/>
    </location>
</feature>
<comment type="catalytic activity">
    <reaction evidence="19">
        <text>L-alanyl-L-lysine(out) = L-alanyl-L-lysine(in)</text>
        <dbReference type="Rhea" id="RHEA:79415"/>
        <dbReference type="ChEBI" id="CHEBI:192470"/>
    </reaction>
</comment>
<dbReference type="EMBL" id="HBUF01301278">
    <property type="protein sequence ID" value="CAG6691159.1"/>
    <property type="molecule type" value="Transcribed_RNA"/>
</dbReference>
<sequence>MDDQTLFNEGSRANVYPPRRSTSVRWTHPSHCFQRMVALLLMCLLGFGSYFCYDNPASLEDHFMEDMHLSTALYANLYTWYSWPNVICCFIGGFLIDSVFGIRLGTSLYSILVVIGQIVFALGAYMDSLYIAILGRFIFGIGGESLAVAQNSYAVLWFKGKELNMVFGFQLSLSRVGSTVNMFVVEPMYDYVAKMGYPGYETLGIVLLLAGITCLLSLLCALLLGCLDKRAERILNRVESTNTEVVRLSDVTQFPLSFWMVVIIIVAYYASIFPFVSLAKKLFMTRFNLTSDEANAVNSIVYTISAVLSPIMGLIVDKTGRNLFWVFSSLLLSLLCHYMIGLTMVNPHITMVMMGVAYSMIASALWPLIALVIPEYQLGTAYGIAQAVENLGLALVTALGGKIVDLYGYLVLEGFFMSNLGVAVTCIICLWIYDNGRLGLLNMTAGQRSIHDANKLAAESIEREPMLQDSDTEAVVSDHPGFSTHVSLLAFGSDFSSFKTNRRSKHEEA</sequence>
<evidence type="ECO:0000256" key="21">
    <source>
        <dbReference type="ARBA" id="ARBA00044985"/>
    </source>
</evidence>
<dbReference type="PROSITE" id="PS50850">
    <property type="entry name" value="MFS"/>
    <property type="match status" value="1"/>
</dbReference>
<dbReference type="GO" id="GO:0022857">
    <property type="term" value="F:transmembrane transporter activity"/>
    <property type="evidence" value="ECO:0007669"/>
    <property type="project" value="InterPro"/>
</dbReference>
<evidence type="ECO:0000313" key="27">
    <source>
        <dbReference type="EMBL" id="CAG6691159.1"/>
    </source>
</evidence>
<dbReference type="InterPro" id="IPR052187">
    <property type="entry name" value="MFSD1"/>
</dbReference>
<evidence type="ECO:0000256" key="8">
    <source>
        <dbReference type="ARBA" id="ARBA00044876"/>
    </source>
</evidence>
<evidence type="ECO:0000256" key="25">
    <source>
        <dbReference type="SAM" id="Phobius"/>
    </source>
</evidence>
<evidence type="ECO:0000256" key="16">
    <source>
        <dbReference type="ARBA" id="ARBA00044900"/>
    </source>
</evidence>
<comment type="catalytic activity">
    <reaction evidence="9">
        <text>L-histidyl-glycine(out) = L-histidyl-glycine(in)</text>
        <dbReference type="Rhea" id="RHEA:79395"/>
        <dbReference type="ChEBI" id="CHEBI:229957"/>
    </reaction>
</comment>
<dbReference type="GO" id="GO:0005765">
    <property type="term" value="C:lysosomal membrane"/>
    <property type="evidence" value="ECO:0007669"/>
    <property type="project" value="UniProtKB-SubCell"/>
</dbReference>
<keyword evidence="3" id="KW-0813">Transport</keyword>
<comment type="subunit">
    <text evidence="24">Homodimer. Interacts with lysosomal protein GLMP (via lumenal domain); the interaction starts while both proteins are still in the endoplasmic reticulum and is required for stabilization of MFSD1 in lysosomes but has no direct effect on its targeting to lysosomes or transporter activity.</text>
</comment>
<evidence type="ECO:0000256" key="20">
    <source>
        <dbReference type="ARBA" id="ARBA00044924"/>
    </source>
</evidence>
<evidence type="ECO:0000259" key="26">
    <source>
        <dbReference type="PROSITE" id="PS50850"/>
    </source>
</evidence>
<feature type="transmembrane region" description="Helical" evidence="25">
    <location>
        <begin position="380"/>
        <end position="400"/>
    </location>
</feature>
<evidence type="ECO:0000256" key="13">
    <source>
        <dbReference type="ARBA" id="ARBA00044893"/>
    </source>
</evidence>
<comment type="catalytic activity">
    <reaction evidence="18">
        <text>L-histidyl-L-alpha-amino acid(out) = L-histidyl-L-alpha-amino acid(in)</text>
        <dbReference type="Rhea" id="RHEA:79379"/>
        <dbReference type="ChEBI" id="CHEBI:229964"/>
    </reaction>
</comment>
<dbReference type="PANTHER" id="PTHR23512">
    <property type="entry name" value="MAJOR FACILITATOR SUPERFAMILY DOMAIN-CONTAINING PROTEIN 1"/>
    <property type="match status" value="1"/>
</dbReference>
<evidence type="ECO:0000256" key="22">
    <source>
        <dbReference type="ARBA" id="ARBA00045018"/>
    </source>
</evidence>
<comment type="catalytic activity">
    <reaction evidence="16">
        <text>L-lysyl-L-lysine(out) = L-lysyl-L-lysine(in)</text>
        <dbReference type="Rhea" id="RHEA:79403"/>
        <dbReference type="ChEBI" id="CHEBI:229956"/>
    </reaction>
</comment>
<evidence type="ECO:0000256" key="17">
    <source>
        <dbReference type="ARBA" id="ARBA00044903"/>
    </source>
</evidence>
<evidence type="ECO:0000256" key="19">
    <source>
        <dbReference type="ARBA" id="ARBA00044919"/>
    </source>
</evidence>
<comment type="catalytic activity">
    <reaction evidence="10">
        <text>L-alpha-aminoacyl-L-arginine(out) = L-alpha-aminoacyl-L-arginine(in)</text>
        <dbReference type="Rhea" id="RHEA:79367"/>
        <dbReference type="ChEBI" id="CHEBI:229968"/>
    </reaction>
</comment>
<evidence type="ECO:0000256" key="9">
    <source>
        <dbReference type="ARBA" id="ARBA00044878"/>
    </source>
</evidence>
<protein>
    <recommendedName>
        <fullName evidence="21">Lysosomal dipeptide transporter MFSD1</fullName>
    </recommendedName>
    <alternativeName>
        <fullName evidence="22">Major facilitator superfamily domain-containing protein 1</fullName>
    </alternativeName>
</protein>
<comment type="catalytic activity">
    <reaction evidence="12">
        <text>L-lysyl-L-alpha-amino acid(out) = L-lysyl-L-alpha-amino acid(in)</text>
        <dbReference type="Rhea" id="RHEA:79387"/>
        <dbReference type="ChEBI" id="CHEBI:229965"/>
    </reaction>
</comment>
<dbReference type="InterPro" id="IPR011701">
    <property type="entry name" value="MFS"/>
</dbReference>
<dbReference type="InterPro" id="IPR036259">
    <property type="entry name" value="MFS_trans_sf"/>
</dbReference>
<evidence type="ECO:0000256" key="24">
    <source>
        <dbReference type="ARBA" id="ARBA00046376"/>
    </source>
</evidence>
<keyword evidence="6 25" id="KW-0472">Membrane</keyword>
<comment type="catalytic activity">
    <reaction evidence="17">
        <text>L-arginyl-glycine(out) = L-arginyl-glycine(in)</text>
        <dbReference type="Rhea" id="RHEA:79391"/>
        <dbReference type="ChEBI" id="CHEBI:229955"/>
    </reaction>
</comment>
<organism evidence="27">
    <name type="scientific">Cacopsylla melanoneura</name>
    <dbReference type="NCBI Taxonomy" id="428564"/>
    <lineage>
        <taxon>Eukaryota</taxon>
        <taxon>Metazoa</taxon>
        <taxon>Ecdysozoa</taxon>
        <taxon>Arthropoda</taxon>
        <taxon>Hexapoda</taxon>
        <taxon>Insecta</taxon>
        <taxon>Pterygota</taxon>
        <taxon>Neoptera</taxon>
        <taxon>Paraneoptera</taxon>
        <taxon>Hemiptera</taxon>
        <taxon>Sternorrhyncha</taxon>
        <taxon>Psylloidea</taxon>
        <taxon>Psyllidae</taxon>
        <taxon>Psyllinae</taxon>
        <taxon>Cacopsylla</taxon>
    </lineage>
</organism>
<feature type="domain" description="Major facilitator superfamily (MFS) profile" evidence="26">
    <location>
        <begin position="34"/>
        <end position="437"/>
    </location>
</feature>
<feature type="transmembrane region" description="Helical" evidence="25">
    <location>
        <begin position="406"/>
        <end position="433"/>
    </location>
</feature>
<dbReference type="EMBL" id="HBUF01301279">
    <property type="protein sequence ID" value="CAG6691160.1"/>
    <property type="molecule type" value="Transcribed_RNA"/>
</dbReference>
<evidence type="ECO:0000256" key="12">
    <source>
        <dbReference type="ARBA" id="ARBA00044891"/>
    </source>
</evidence>
<dbReference type="InterPro" id="IPR020846">
    <property type="entry name" value="MFS_dom"/>
</dbReference>
<keyword evidence="7" id="KW-0458">Lysosome</keyword>
<comment type="catalytic activity">
    <reaction evidence="15">
        <text>L-arginyl-L-alpha-amino acid(out) = L-arginyl-L-alpha-amino acid(in)</text>
        <dbReference type="Rhea" id="RHEA:79371"/>
        <dbReference type="ChEBI" id="CHEBI:84315"/>
    </reaction>
</comment>
<comment type="catalytic activity">
    <reaction evidence="14">
        <text>L-aspartyl-L-lysine(out) = L-aspartyl-L-lysine(in)</text>
        <dbReference type="Rhea" id="RHEA:79411"/>
        <dbReference type="ChEBI" id="CHEBI:229953"/>
    </reaction>
</comment>
<keyword evidence="4 25" id="KW-0812">Transmembrane</keyword>
<accession>A0A8D8XDM5</accession>
<feature type="transmembrane region" description="Helical" evidence="25">
    <location>
        <begin position="256"/>
        <end position="276"/>
    </location>
</feature>
<evidence type="ECO:0000256" key="5">
    <source>
        <dbReference type="ARBA" id="ARBA00022989"/>
    </source>
</evidence>
<evidence type="ECO:0000256" key="3">
    <source>
        <dbReference type="ARBA" id="ARBA00022448"/>
    </source>
</evidence>
<comment type="catalytic activity">
    <reaction evidence="8">
        <text>L-lysyl-L-alanine(out) = L-lysyl-L-alanine(in)</text>
        <dbReference type="Rhea" id="RHEA:79399"/>
        <dbReference type="ChEBI" id="CHEBI:229954"/>
    </reaction>
</comment>
<dbReference type="EMBL" id="HBUF01301277">
    <property type="protein sequence ID" value="CAG6691158.1"/>
    <property type="molecule type" value="Transcribed_RNA"/>
</dbReference>
<dbReference type="AlphaFoldDB" id="A0A8D8XDM5"/>
<evidence type="ECO:0000256" key="1">
    <source>
        <dbReference type="ARBA" id="ARBA00004155"/>
    </source>
</evidence>
<feature type="transmembrane region" description="Helical" evidence="25">
    <location>
        <begin position="205"/>
        <end position="227"/>
    </location>
</feature>
<evidence type="ECO:0000256" key="2">
    <source>
        <dbReference type="ARBA" id="ARBA00008335"/>
    </source>
</evidence>
<evidence type="ECO:0000256" key="14">
    <source>
        <dbReference type="ARBA" id="ARBA00044898"/>
    </source>
</evidence>
<evidence type="ECO:0000256" key="6">
    <source>
        <dbReference type="ARBA" id="ARBA00023136"/>
    </source>
</evidence>
<reference evidence="27" key="1">
    <citation type="submission" date="2021-05" db="EMBL/GenBank/DDBJ databases">
        <authorList>
            <person name="Alioto T."/>
            <person name="Alioto T."/>
            <person name="Gomez Garrido J."/>
        </authorList>
    </citation>
    <scope>NUCLEOTIDE SEQUENCE</scope>
</reference>
<proteinExistence type="inferred from homology"/>
<evidence type="ECO:0000256" key="10">
    <source>
        <dbReference type="ARBA" id="ARBA00044881"/>
    </source>
</evidence>
<comment type="similarity">
    <text evidence="2">Belongs to the major facilitator superfamily.</text>
</comment>
<evidence type="ECO:0000256" key="7">
    <source>
        <dbReference type="ARBA" id="ARBA00023228"/>
    </source>
</evidence>
<dbReference type="SUPFAM" id="SSF103473">
    <property type="entry name" value="MFS general substrate transporter"/>
    <property type="match status" value="1"/>
</dbReference>
<dbReference type="CDD" id="cd17340">
    <property type="entry name" value="MFS_MFSD1"/>
    <property type="match status" value="1"/>
</dbReference>
<dbReference type="PANTHER" id="PTHR23512:SF3">
    <property type="entry name" value="MAJOR FACILITATOR SUPERFAMILY DOMAIN-CONTAINING PROTEIN 1"/>
    <property type="match status" value="1"/>
</dbReference>